<feature type="compositionally biased region" description="Basic and acidic residues" evidence="1">
    <location>
        <begin position="18"/>
        <end position="30"/>
    </location>
</feature>
<feature type="region of interest" description="Disordered" evidence="1">
    <location>
        <begin position="1"/>
        <end position="38"/>
    </location>
</feature>
<evidence type="ECO:0000313" key="3">
    <source>
        <dbReference type="Proteomes" id="UP000824469"/>
    </source>
</evidence>
<dbReference type="AlphaFoldDB" id="A0AA38LI19"/>
<organism evidence="2 3">
    <name type="scientific">Taxus chinensis</name>
    <name type="common">Chinese yew</name>
    <name type="synonym">Taxus wallichiana var. chinensis</name>
    <dbReference type="NCBI Taxonomy" id="29808"/>
    <lineage>
        <taxon>Eukaryota</taxon>
        <taxon>Viridiplantae</taxon>
        <taxon>Streptophyta</taxon>
        <taxon>Embryophyta</taxon>
        <taxon>Tracheophyta</taxon>
        <taxon>Spermatophyta</taxon>
        <taxon>Pinopsida</taxon>
        <taxon>Pinidae</taxon>
        <taxon>Conifers II</taxon>
        <taxon>Cupressales</taxon>
        <taxon>Taxaceae</taxon>
        <taxon>Taxus</taxon>
    </lineage>
</organism>
<dbReference type="EMBL" id="JAHRHJ020000003">
    <property type="protein sequence ID" value="KAH9321727.1"/>
    <property type="molecule type" value="Genomic_DNA"/>
</dbReference>
<dbReference type="Proteomes" id="UP000824469">
    <property type="component" value="Unassembled WGS sequence"/>
</dbReference>
<feature type="non-terminal residue" evidence="2">
    <location>
        <position position="141"/>
    </location>
</feature>
<keyword evidence="3" id="KW-1185">Reference proteome</keyword>
<sequence length="141" mass="15506">MNQITGNFGTGDSLKRKHEGESNRRPEKIKVNRRSHSKEKITSIAMVLVPTSPASSTSPTDAPQLDTVIPPLNPATFVFSPQPLCSAPLPEEMLKLQILEFERALSLDNSKNGNHNTVAVSDAEESKREMVVHSATSHYSR</sequence>
<accession>A0AA38LI19</accession>
<evidence type="ECO:0000313" key="2">
    <source>
        <dbReference type="EMBL" id="KAH9321727.1"/>
    </source>
</evidence>
<feature type="compositionally biased region" description="Polar residues" evidence="1">
    <location>
        <begin position="108"/>
        <end position="119"/>
    </location>
</feature>
<evidence type="ECO:0000256" key="1">
    <source>
        <dbReference type="SAM" id="MobiDB-lite"/>
    </source>
</evidence>
<gene>
    <name evidence="2" type="ORF">KI387_016366</name>
</gene>
<proteinExistence type="predicted"/>
<reference evidence="2 3" key="1">
    <citation type="journal article" date="2021" name="Nat. Plants">
        <title>The Taxus genome provides insights into paclitaxel biosynthesis.</title>
        <authorList>
            <person name="Xiong X."/>
            <person name="Gou J."/>
            <person name="Liao Q."/>
            <person name="Li Y."/>
            <person name="Zhou Q."/>
            <person name="Bi G."/>
            <person name="Li C."/>
            <person name="Du R."/>
            <person name="Wang X."/>
            <person name="Sun T."/>
            <person name="Guo L."/>
            <person name="Liang H."/>
            <person name="Lu P."/>
            <person name="Wu Y."/>
            <person name="Zhang Z."/>
            <person name="Ro D.K."/>
            <person name="Shang Y."/>
            <person name="Huang S."/>
            <person name="Yan J."/>
        </authorList>
    </citation>
    <scope>NUCLEOTIDE SEQUENCE [LARGE SCALE GENOMIC DNA]</scope>
    <source>
        <strain evidence="2">Ta-2019</strain>
    </source>
</reference>
<protein>
    <submittedName>
        <fullName evidence="2">Uncharacterized protein</fullName>
    </submittedName>
</protein>
<comment type="caution">
    <text evidence="2">The sequence shown here is derived from an EMBL/GenBank/DDBJ whole genome shotgun (WGS) entry which is preliminary data.</text>
</comment>
<name>A0AA38LI19_TAXCH</name>
<feature type="region of interest" description="Disordered" evidence="1">
    <location>
        <begin position="108"/>
        <end position="141"/>
    </location>
</feature>